<evidence type="ECO:0000256" key="1">
    <source>
        <dbReference type="SAM" id="MobiDB-lite"/>
    </source>
</evidence>
<accession>H5XEH8</accession>
<dbReference type="Pfam" id="PF13830">
    <property type="entry name" value="DUF4192"/>
    <property type="match status" value="1"/>
</dbReference>
<dbReference type="eggNOG" id="ENOG5031GJC">
    <property type="taxonomic scope" value="Bacteria"/>
</dbReference>
<evidence type="ECO:0008006" key="4">
    <source>
        <dbReference type="Google" id="ProtNLM"/>
    </source>
</evidence>
<feature type="region of interest" description="Disordered" evidence="1">
    <location>
        <begin position="1"/>
        <end position="21"/>
    </location>
</feature>
<dbReference type="Proteomes" id="UP000002791">
    <property type="component" value="Chromosome"/>
</dbReference>
<dbReference type="RefSeq" id="WP_005458263.1">
    <property type="nucleotide sequence ID" value="NZ_CM001440.1"/>
</dbReference>
<dbReference type="STRING" id="882082.SaccyDRAFT_3630"/>
<organism evidence="2 3">
    <name type="scientific">Saccharomonospora cyanea NA-134</name>
    <dbReference type="NCBI Taxonomy" id="882082"/>
    <lineage>
        <taxon>Bacteria</taxon>
        <taxon>Bacillati</taxon>
        <taxon>Actinomycetota</taxon>
        <taxon>Actinomycetes</taxon>
        <taxon>Pseudonocardiales</taxon>
        <taxon>Pseudonocardiaceae</taxon>
        <taxon>Saccharomonospora</taxon>
    </lineage>
</organism>
<dbReference type="HOGENOM" id="CLU_030181_0_1_11"/>
<sequence length="377" mass="38933">MTPSPTTGSHTTEPAPIDLRDPGELLAATPHLLGFEPSNSVVVVGHRGTAGTRIGNIVRADLPPAGGEADLARQLLGPLTHQSVAATVAIIGGRRPPGSAGPPAAAVAAAVGKVFEQAGLPVLHALWVPEIRAGAPWRCYEESCCAGHLPDPGSTVMAAVSAHAGLVTHSSRAAMERQLQPVASDVLARRAAMLSRRVGDGPRDDVASLRRGRAAVRTVLARAWKGTLLLSDTEVVELAVALSLPQVRDACLATALPAGSVGAVTAERLWLLLTKHTPAPERAQPATLLAYSAYVRGEGALAGMALDAAQAADPHHLLSQLLRQALQHGLPPEKLAGLAQSCDTRPIWTAPEDSESSNRPSASDPARRPTGSPDDAG</sequence>
<keyword evidence="3" id="KW-1185">Reference proteome</keyword>
<dbReference type="InterPro" id="IPR025447">
    <property type="entry name" value="DUF4192"/>
</dbReference>
<gene>
    <name evidence="2" type="ORF">SaccyDRAFT_3630</name>
</gene>
<feature type="compositionally biased region" description="Polar residues" evidence="1">
    <location>
        <begin position="1"/>
        <end position="12"/>
    </location>
</feature>
<evidence type="ECO:0000313" key="2">
    <source>
        <dbReference type="EMBL" id="EHR62457.1"/>
    </source>
</evidence>
<evidence type="ECO:0000313" key="3">
    <source>
        <dbReference type="Proteomes" id="UP000002791"/>
    </source>
</evidence>
<dbReference type="EMBL" id="CM001440">
    <property type="protein sequence ID" value="EHR62457.1"/>
    <property type="molecule type" value="Genomic_DNA"/>
</dbReference>
<name>H5XEH8_9PSEU</name>
<feature type="region of interest" description="Disordered" evidence="1">
    <location>
        <begin position="341"/>
        <end position="377"/>
    </location>
</feature>
<reference evidence="2 3" key="1">
    <citation type="submission" date="2011-11" db="EMBL/GenBank/DDBJ databases">
        <title>The Noncontiguous Finished sequence of Saccharomonospora cyanea NA-134.</title>
        <authorList>
            <consortium name="US DOE Joint Genome Institute"/>
            <person name="Lucas S."/>
            <person name="Han J."/>
            <person name="Lapidus A."/>
            <person name="Cheng J.-F."/>
            <person name="Goodwin L."/>
            <person name="Pitluck S."/>
            <person name="Peters L."/>
            <person name="Ovchinnikova G."/>
            <person name="Lu M."/>
            <person name="Detter J.C."/>
            <person name="Han C."/>
            <person name="Tapia R."/>
            <person name="Land M."/>
            <person name="Hauser L."/>
            <person name="Kyrpides N."/>
            <person name="Ivanova N."/>
            <person name="Pagani I."/>
            <person name="Brambilla E.-M."/>
            <person name="Klenk H.-P."/>
            <person name="Woyke T."/>
        </authorList>
    </citation>
    <scope>NUCLEOTIDE SEQUENCE [LARGE SCALE GENOMIC DNA]</scope>
    <source>
        <strain evidence="2 3">NA-134</strain>
    </source>
</reference>
<proteinExistence type="predicted"/>
<protein>
    <recommendedName>
        <fullName evidence="4">DUF4192 domain-containing protein</fullName>
    </recommendedName>
</protein>
<dbReference type="AlphaFoldDB" id="H5XEH8"/>
<dbReference type="OrthoDB" id="3264463at2"/>